<comment type="caution">
    <text evidence="1">The sequence shown here is derived from an EMBL/GenBank/DDBJ whole genome shotgun (WGS) entry which is preliminary data.</text>
</comment>
<gene>
    <name evidence="1" type="ORF">LCGC14_2044230</name>
</gene>
<accession>A0A0F9EQU1</accession>
<reference evidence="1" key="1">
    <citation type="journal article" date="2015" name="Nature">
        <title>Complex archaea that bridge the gap between prokaryotes and eukaryotes.</title>
        <authorList>
            <person name="Spang A."/>
            <person name="Saw J.H."/>
            <person name="Jorgensen S.L."/>
            <person name="Zaremba-Niedzwiedzka K."/>
            <person name="Martijn J."/>
            <person name="Lind A.E."/>
            <person name="van Eijk R."/>
            <person name="Schleper C."/>
            <person name="Guy L."/>
            <person name="Ettema T.J."/>
        </authorList>
    </citation>
    <scope>NUCLEOTIDE SEQUENCE</scope>
</reference>
<sequence>MSTKIYDGLRVPISDIGKFIKIFDNRCLDYIEDMTLRLMDVVKWGALVKSAELAKGIRGNQSAEKVLKDEIAVKYFRYLEVAKLYIDAMKKQLNFGNPDCWFNAFPYGKYFYIIPGYPTGLKYVKYPKYVEEFNYWNNTDPPSDTTWMEFNKRGNLWEKSGALETPFRNRLTHNLIEYDKFSCSLILVERRIITERKFKNGISIHPASYIAPLRLEQEERDEYNRNKNSKD</sequence>
<evidence type="ECO:0000313" key="1">
    <source>
        <dbReference type="EMBL" id="KKL76503.1"/>
    </source>
</evidence>
<protein>
    <submittedName>
        <fullName evidence="1">Uncharacterized protein</fullName>
    </submittedName>
</protein>
<dbReference type="EMBL" id="LAZR01024025">
    <property type="protein sequence ID" value="KKL76503.1"/>
    <property type="molecule type" value="Genomic_DNA"/>
</dbReference>
<proteinExistence type="predicted"/>
<name>A0A0F9EQU1_9ZZZZ</name>
<dbReference type="AlphaFoldDB" id="A0A0F9EQU1"/>
<organism evidence="1">
    <name type="scientific">marine sediment metagenome</name>
    <dbReference type="NCBI Taxonomy" id="412755"/>
    <lineage>
        <taxon>unclassified sequences</taxon>
        <taxon>metagenomes</taxon>
        <taxon>ecological metagenomes</taxon>
    </lineage>
</organism>